<dbReference type="AlphaFoldDB" id="A0A679IWH8"/>
<gene>
    <name evidence="2" type="ORF">VVAX_01241</name>
</gene>
<feature type="chain" id="PRO_5025424628" evidence="1">
    <location>
        <begin position="32"/>
        <end position="240"/>
    </location>
</feature>
<organism evidence="2">
    <name type="scientific">Variovorax paradoxus</name>
    <dbReference type="NCBI Taxonomy" id="34073"/>
    <lineage>
        <taxon>Bacteria</taxon>
        <taxon>Pseudomonadati</taxon>
        <taxon>Pseudomonadota</taxon>
        <taxon>Betaproteobacteria</taxon>
        <taxon>Burkholderiales</taxon>
        <taxon>Comamonadaceae</taxon>
        <taxon>Variovorax</taxon>
    </lineage>
</organism>
<reference evidence="2" key="1">
    <citation type="submission" date="2019-12" db="EMBL/GenBank/DDBJ databases">
        <authorList>
            <person name="Cremers G."/>
        </authorList>
    </citation>
    <scope>NUCLEOTIDE SEQUENCE</scope>
    <source>
        <strain evidence="2">Vvax</strain>
    </source>
</reference>
<dbReference type="EMBL" id="LR743507">
    <property type="protein sequence ID" value="CAA2101421.1"/>
    <property type="molecule type" value="Genomic_DNA"/>
</dbReference>
<evidence type="ECO:0000256" key="1">
    <source>
        <dbReference type="SAM" id="SignalP"/>
    </source>
</evidence>
<proteinExistence type="predicted"/>
<evidence type="ECO:0000313" key="2">
    <source>
        <dbReference type="EMBL" id="CAA2101421.1"/>
    </source>
</evidence>
<name>A0A679IWH8_VARPD</name>
<accession>A0A679IWH8</accession>
<sequence>MKPPFVSGWVLSVAAMLCAVAGIAAVPPARAAELAVQGSRLLVSGMLDGSAVKEFTEQLSSGTVHTVVFEDSFGGTAEAAGAYADAIRASGVQTEVRGQCMAACAYAFLAGRTHRFGYGGQVNGILLPVAARPTAAELAVRWRGDEAHKTLADFTPSPGSASGATTLAAAKPAEAGAAPASRELMKDNWQPDHGVLFTASPTLFGRVYNTYYCDGTQGRDFSKCERLPDADPYKLGVLTP</sequence>
<keyword evidence="1" id="KW-0732">Signal</keyword>
<protein>
    <submittedName>
        <fullName evidence="2">Uncharacterized protein</fullName>
    </submittedName>
</protein>
<feature type="signal peptide" evidence="1">
    <location>
        <begin position="1"/>
        <end position="31"/>
    </location>
</feature>